<feature type="compositionally biased region" description="Polar residues" evidence="4">
    <location>
        <begin position="414"/>
        <end position="423"/>
    </location>
</feature>
<keyword evidence="2" id="KW-0904">Protein phosphatase</keyword>
<keyword evidence="8" id="KW-1185">Reference proteome</keyword>
<dbReference type="InterPro" id="IPR015425">
    <property type="entry name" value="FH2_Formin"/>
</dbReference>
<evidence type="ECO:0000259" key="6">
    <source>
        <dbReference type="PROSITE" id="PS51182"/>
    </source>
</evidence>
<proteinExistence type="inferred from homology"/>
<dbReference type="SMART" id="SM01326">
    <property type="entry name" value="PTEN_C2"/>
    <property type="match status" value="1"/>
</dbReference>
<dbReference type="GeneID" id="107478628"/>
<dbReference type="PROSITE" id="PS51182">
    <property type="entry name" value="C2_TENSIN"/>
    <property type="match status" value="1"/>
</dbReference>
<dbReference type="SMART" id="SM00498">
    <property type="entry name" value="FH2"/>
    <property type="match status" value="1"/>
</dbReference>
<evidence type="ECO:0000313" key="9">
    <source>
        <dbReference type="RefSeq" id="XP_052115350.1"/>
    </source>
</evidence>
<dbReference type="SUPFAM" id="SSF49562">
    <property type="entry name" value="C2 domain (Calcium/lipid-binding domain, CaLB)"/>
    <property type="match status" value="1"/>
</dbReference>
<dbReference type="InterPro" id="IPR042201">
    <property type="entry name" value="FH2_Formin_sf"/>
</dbReference>
<dbReference type="Proteomes" id="UP000515211">
    <property type="component" value="Chromosome 3"/>
</dbReference>
<dbReference type="GO" id="GO:0004721">
    <property type="term" value="F:phosphoprotein phosphatase activity"/>
    <property type="evidence" value="ECO:0007669"/>
    <property type="project" value="UniProtKB-KW"/>
</dbReference>
<evidence type="ECO:0000256" key="2">
    <source>
        <dbReference type="ARBA" id="ARBA00022912"/>
    </source>
</evidence>
<protein>
    <recommendedName>
        <fullName evidence="3">Formin-like protein</fullName>
    </recommendedName>
</protein>
<dbReference type="Gene3D" id="1.20.58.2220">
    <property type="entry name" value="Formin, FH2 domain"/>
    <property type="match status" value="1"/>
</dbReference>
<feature type="region of interest" description="Disordered" evidence="4">
    <location>
        <begin position="363"/>
        <end position="424"/>
    </location>
</feature>
<evidence type="ECO:0000256" key="1">
    <source>
        <dbReference type="ARBA" id="ARBA00006468"/>
    </source>
</evidence>
<dbReference type="RefSeq" id="XP_052115350.1">
    <property type="nucleotide sequence ID" value="XM_052259390.1"/>
</dbReference>
<evidence type="ECO:0000256" key="3">
    <source>
        <dbReference type="RuleBase" id="RU361260"/>
    </source>
</evidence>
<evidence type="ECO:0000259" key="7">
    <source>
        <dbReference type="PROSITE" id="PS51444"/>
    </source>
</evidence>
<comment type="similarity">
    <text evidence="1">Belongs to the formin-like family. Class-II subfamily.</text>
</comment>
<dbReference type="InterPro" id="IPR051144">
    <property type="entry name" value="Formin_homology_domain"/>
</dbReference>
<dbReference type="PANTHER" id="PTHR45733">
    <property type="entry name" value="FORMIN-J"/>
    <property type="match status" value="1"/>
</dbReference>
<keyword evidence="2" id="KW-0378">Hydrolase</keyword>
<dbReference type="Pfam" id="PF10409">
    <property type="entry name" value="PTEN_C2"/>
    <property type="match status" value="1"/>
</dbReference>
<keyword evidence="5" id="KW-1133">Transmembrane helix</keyword>
<feature type="domain" description="FH2" evidence="7">
    <location>
        <begin position="513"/>
        <end position="912"/>
    </location>
</feature>
<dbReference type="AlphaFoldDB" id="A0A9C6TEZ2"/>
<dbReference type="InterPro" id="IPR035892">
    <property type="entry name" value="C2_domain_sf"/>
</dbReference>
<dbReference type="KEGG" id="adu:107478628"/>
<dbReference type="SUPFAM" id="SSF52799">
    <property type="entry name" value="(Phosphotyrosine protein) phosphatases II"/>
    <property type="match status" value="1"/>
</dbReference>
<dbReference type="Gene3D" id="2.60.40.1110">
    <property type="match status" value="1"/>
</dbReference>
<evidence type="ECO:0000256" key="5">
    <source>
        <dbReference type="SAM" id="Phobius"/>
    </source>
</evidence>
<accession>A0A9C6TEZ2</accession>
<sequence length="924" mass="105647">MKSHNYLLILLIIVVIVVFNCCFNIRCDWRDESYEVYVNGIVGQFRENVPNASIMVCNFREENTKSKLDNIFSKHEINLMNYPCHHHGFPMLKLEAIHHFLNSCDSWLSHGQNKVLLMHCERGGLPVLAFMLAALLIFLKQYEGEQRTLDMVYKQVRRDFLQSLTMVNPIPSQLRYLRYVSKTNMAFDWPSLDRTLRLDYIIMTFLPNFNENGGCFPIFRIYGEDPFLVDKNPKILYSTPKSPKNIQAYKQGERDDKIKVNINCRIQGDVLIESVNLDSDLENEQMIFQTMINTNFIRSNLLMLNREKIDILWDAKDRFPRDFKLEITFTEKDVAPKTESSSSFEEREGLPIEEFTKAKEIFNHGDWTSPNDEDHTVNDTNTINDTSISPQTPPLRSPRSDKNVDESLPHQLHSKSQNPNTDVTRPDLLLSQQKIQPPLDQIRAPLSPPTPPKNETIVRVGSPLSPPTPNATMPTTTPPPPPTPPPVGDHYANNGFPTSLCIGRGKNDTGNHTMHSMSNTKKLKTLHWLKLSRAVKGSLWAEAQKSGEASKTPDIDMSELENLFSAITPSLGQAKKSKIQNLVTPKSDKVQLIEHTRAYNCEILLSKVKVPLKDLMSSVLALEETALDIDQVENLIKFCPTKEEKQVLKDYDGDKEKLGRCEQFFLELMKVPRVESKLRVFSFKIEFNTQAYDLRNNINIVNAAAEEIKNSVKLRRIMQTILSLGNALNQGTAKGSAIGFKLDSLLKLSETRARNTKITLMHYLCKVLENKLPEVLDFTNDLPNLEPATKIQMNFLAEEMQAVSKGLEKVEHELLTSENDGSISEIFCKNLKEFLRSADVEVRALASLYSILGRNVDALIIYFGEDPSRCTFEQVVTTLHNFTGMFCKAQEEHFKELELEMKKTKEKDKKKYKKIKRNTNQNCH</sequence>
<feature type="transmembrane region" description="Helical" evidence="5">
    <location>
        <begin position="6"/>
        <end position="25"/>
    </location>
</feature>
<dbReference type="InterPro" id="IPR029021">
    <property type="entry name" value="Prot-tyrosine_phosphatase-like"/>
</dbReference>
<gene>
    <name evidence="9" type="primary">LOC107478628</name>
</gene>
<dbReference type="Pfam" id="PF02181">
    <property type="entry name" value="FH2"/>
    <property type="match status" value="1"/>
</dbReference>
<organism evidence="8 9">
    <name type="scientific">Arachis duranensis</name>
    <name type="common">Wild peanut</name>
    <dbReference type="NCBI Taxonomy" id="130453"/>
    <lineage>
        <taxon>Eukaryota</taxon>
        <taxon>Viridiplantae</taxon>
        <taxon>Streptophyta</taxon>
        <taxon>Embryophyta</taxon>
        <taxon>Tracheophyta</taxon>
        <taxon>Spermatophyta</taxon>
        <taxon>Magnoliopsida</taxon>
        <taxon>eudicotyledons</taxon>
        <taxon>Gunneridae</taxon>
        <taxon>Pentapetalae</taxon>
        <taxon>rosids</taxon>
        <taxon>fabids</taxon>
        <taxon>Fabales</taxon>
        <taxon>Fabaceae</taxon>
        <taxon>Papilionoideae</taxon>
        <taxon>50 kb inversion clade</taxon>
        <taxon>dalbergioids sensu lato</taxon>
        <taxon>Dalbergieae</taxon>
        <taxon>Pterocarpus clade</taxon>
        <taxon>Arachis</taxon>
    </lineage>
</organism>
<keyword evidence="5" id="KW-0812">Transmembrane</keyword>
<dbReference type="InterPro" id="IPR014020">
    <property type="entry name" value="Tensin_C2-dom"/>
</dbReference>
<evidence type="ECO:0000256" key="4">
    <source>
        <dbReference type="SAM" id="MobiDB-lite"/>
    </source>
</evidence>
<feature type="compositionally biased region" description="Polar residues" evidence="4">
    <location>
        <begin position="378"/>
        <end position="390"/>
    </location>
</feature>
<name>A0A9C6TEZ2_ARADU</name>
<reference evidence="8" key="1">
    <citation type="journal article" date="2016" name="Nat. Genet.">
        <title>The genome sequences of Arachis duranensis and Arachis ipaensis, the diploid ancestors of cultivated peanut.</title>
        <authorList>
            <person name="Bertioli D.J."/>
            <person name="Cannon S.B."/>
            <person name="Froenicke L."/>
            <person name="Huang G."/>
            <person name="Farmer A.D."/>
            <person name="Cannon E.K."/>
            <person name="Liu X."/>
            <person name="Gao D."/>
            <person name="Clevenger J."/>
            <person name="Dash S."/>
            <person name="Ren L."/>
            <person name="Moretzsohn M.C."/>
            <person name="Shirasawa K."/>
            <person name="Huang W."/>
            <person name="Vidigal B."/>
            <person name="Abernathy B."/>
            <person name="Chu Y."/>
            <person name="Niederhuth C.E."/>
            <person name="Umale P."/>
            <person name="Araujo A.C."/>
            <person name="Kozik A."/>
            <person name="Kim K.D."/>
            <person name="Burow M.D."/>
            <person name="Varshney R.K."/>
            <person name="Wang X."/>
            <person name="Zhang X."/>
            <person name="Barkley N."/>
            <person name="Guimaraes P.M."/>
            <person name="Isobe S."/>
            <person name="Guo B."/>
            <person name="Liao B."/>
            <person name="Stalker H.T."/>
            <person name="Schmitz R.J."/>
            <person name="Scheffler B.E."/>
            <person name="Leal-Bertioli S.C."/>
            <person name="Xun X."/>
            <person name="Jackson S.A."/>
            <person name="Michelmore R."/>
            <person name="Ozias-Akins P."/>
        </authorList>
    </citation>
    <scope>NUCLEOTIDE SEQUENCE [LARGE SCALE GENOMIC DNA]</scope>
    <source>
        <strain evidence="8">cv. V14167</strain>
    </source>
</reference>
<dbReference type="SUPFAM" id="SSF101447">
    <property type="entry name" value="Formin homology 2 domain (FH2 domain)"/>
    <property type="match status" value="1"/>
</dbReference>
<keyword evidence="5" id="KW-0472">Membrane</keyword>
<feature type="domain" description="C2 tensin-type" evidence="6">
    <location>
        <begin position="193"/>
        <end position="332"/>
    </location>
</feature>
<reference evidence="9" key="2">
    <citation type="submission" date="2025-08" db="UniProtKB">
        <authorList>
            <consortium name="RefSeq"/>
        </authorList>
    </citation>
    <scope>IDENTIFICATION</scope>
    <source>
        <tissue evidence="9">Whole plant</tissue>
    </source>
</reference>
<feature type="region of interest" description="Disordered" evidence="4">
    <location>
        <begin position="436"/>
        <end position="455"/>
    </location>
</feature>
<dbReference type="PROSITE" id="PS51444">
    <property type="entry name" value="FH2"/>
    <property type="match status" value="1"/>
</dbReference>
<feature type="compositionally biased region" description="Basic and acidic residues" evidence="4">
    <location>
        <begin position="398"/>
        <end position="408"/>
    </location>
</feature>
<dbReference type="Gene3D" id="3.90.190.10">
    <property type="entry name" value="Protein tyrosine phosphatase superfamily"/>
    <property type="match status" value="1"/>
</dbReference>
<dbReference type="PANTHER" id="PTHR45733:SF20">
    <property type="entry name" value="FORMIN-LIKE PROTEIN 13"/>
    <property type="match status" value="1"/>
</dbReference>
<evidence type="ECO:0000313" key="8">
    <source>
        <dbReference type="Proteomes" id="UP000515211"/>
    </source>
</evidence>
<feature type="region of interest" description="Disordered" evidence="4">
    <location>
        <begin position="461"/>
        <end position="483"/>
    </location>
</feature>